<organism evidence="4 5">
    <name type="scientific">Ammoniphilus resinae</name>
    <dbReference type="NCBI Taxonomy" id="861532"/>
    <lineage>
        <taxon>Bacteria</taxon>
        <taxon>Bacillati</taxon>
        <taxon>Bacillota</taxon>
        <taxon>Bacilli</taxon>
        <taxon>Bacillales</taxon>
        <taxon>Paenibacillaceae</taxon>
        <taxon>Aneurinibacillus group</taxon>
        <taxon>Ammoniphilus</taxon>
    </lineage>
</organism>
<proteinExistence type="inferred from homology"/>
<dbReference type="PANTHER" id="PTHR22550:SF5">
    <property type="entry name" value="LEUCINE ZIPPER PROTEIN 4"/>
    <property type="match status" value="1"/>
</dbReference>
<gene>
    <name evidence="4" type="ORF">J2Z37_004400</name>
</gene>
<feature type="transmembrane region" description="Helical" evidence="3">
    <location>
        <begin position="310"/>
        <end position="332"/>
    </location>
</feature>
<dbReference type="InterPro" id="IPR004995">
    <property type="entry name" value="Spore_Ger"/>
</dbReference>
<evidence type="ECO:0000256" key="1">
    <source>
        <dbReference type="ARBA" id="ARBA00005278"/>
    </source>
</evidence>
<dbReference type="PANTHER" id="PTHR22550">
    <property type="entry name" value="SPORE GERMINATION PROTEIN"/>
    <property type="match status" value="1"/>
</dbReference>
<dbReference type="Pfam" id="PF03323">
    <property type="entry name" value="GerA"/>
    <property type="match status" value="1"/>
</dbReference>
<keyword evidence="2 3" id="KW-0472">Membrane</keyword>
<feature type="transmembrane region" description="Helical" evidence="3">
    <location>
        <begin position="402"/>
        <end position="421"/>
    </location>
</feature>
<reference evidence="4 5" key="1">
    <citation type="submission" date="2021-03" db="EMBL/GenBank/DDBJ databases">
        <title>Genomic Encyclopedia of Type Strains, Phase IV (KMG-IV): sequencing the most valuable type-strain genomes for metagenomic binning, comparative biology and taxonomic classification.</title>
        <authorList>
            <person name="Goeker M."/>
        </authorList>
    </citation>
    <scope>NUCLEOTIDE SEQUENCE [LARGE SCALE GENOMIC DNA]</scope>
    <source>
        <strain evidence="4 5">DSM 24738</strain>
    </source>
</reference>
<evidence type="ECO:0000313" key="4">
    <source>
        <dbReference type="EMBL" id="MBP1934380.1"/>
    </source>
</evidence>
<keyword evidence="3" id="KW-0812">Transmembrane</keyword>
<comment type="caution">
    <text evidence="4">The sequence shown here is derived from an EMBL/GenBank/DDBJ whole genome shotgun (WGS) entry which is preliminary data.</text>
</comment>
<keyword evidence="3" id="KW-1133">Transmembrane helix</keyword>
<dbReference type="PIRSF" id="PIRSF005690">
    <property type="entry name" value="GerBA"/>
    <property type="match status" value="1"/>
</dbReference>
<evidence type="ECO:0000313" key="5">
    <source>
        <dbReference type="Proteomes" id="UP001519343"/>
    </source>
</evidence>
<accession>A0ABS4GVT9</accession>
<keyword evidence="5" id="KW-1185">Reference proteome</keyword>
<name>A0ABS4GVT9_9BACL</name>
<evidence type="ECO:0000256" key="3">
    <source>
        <dbReference type="SAM" id="Phobius"/>
    </source>
</evidence>
<dbReference type="RefSeq" id="WP_245204083.1">
    <property type="nucleotide sequence ID" value="NZ_JAGGKT010000020.1"/>
</dbReference>
<sequence length="517" mass="58185">MPHDKGWRKSRAKTADNLMTEDQPFSFRLQTNADLLKEIFYYPTNLALKVRNLYIPLLDREGMVFYWEDSVDTQTIEAHIVGPLLQTKEIAMDSGDIATLLTKHVLTAASSKKISFIQEAIDELINGNTVLFTEGYAHALSISTTSFEGRTISLPTVENAVKGPKEAFIESASVNRSLIRKHVREHDLICELITVGERAPKQVSMMYLHSIADSELIEGVKKRIMDIDTDTIMNLSMLEQHLEERPYSLFPSILATERPDRAASFMYEGHIVLIMDNSPLALIVPVTFWALFQTGEDWYLRWAYGNFIRLIRLISVFVALFTPSLYIAAVTFHVEMIPPDLMLAIAATRERVPFPTLVEVLIMEVSFEILREAGIRIPSVIGPTIGILGALILGQAAVQANIVSPILVVIVAITGLSSFAIPEISFNFGIRILRFLMLFVAFFTGFFGIGLLSTFLVAYMVSLKSFGVPFLSPMAPFQPSAKDLLYRPILRDRLLRPFYASPQDQVRQKKTERKSSR</sequence>
<dbReference type="EMBL" id="JAGGKT010000020">
    <property type="protein sequence ID" value="MBP1934380.1"/>
    <property type="molecule type" value="Genomic_DNA"/>
</dbReference>
<dbReference type="InterPro" id="IPR050768">
    <property type="entry name" value="UPF0353/GerABKA_families"/>
</dbReference>
<evidence type="ECO:0000256" key="2">
    <source>
        <dbReference type="ARBA" id="ARBA00023136"/>
    </source>
</evidence>
<dbReference type="Proteomes" id="UP001519343">
    <property type="component" value="Unassembled WGS sequence"/>
</dbReference>
<protein>
    <submittedName>
        <fullName evidence="4">Spore germination protein KA</fullName>
    </submittedName>
</protein>
<feature type="transmembrane region" description="Helical" evidence="3">
    <location>
        <begin position="433"/>
        <end position="461"/>
    </location>
</feature>
<comment type="similarity">
    <text evidence="1">Belongs to the GerABKA family.</text>
</comment>
<feature type="transmembrane region" description="Helical" evidence="3">
    <location>
        <begin position="377"/>
        <end position="396"/>
    </location>
</feature>